<feature type="transmembrane region" description="Helical" evidence="5">
    <location>
        <begin position="468"/>
        <end position="492"/>
    </location>
</feature>
<comment type="similarity">
    <text evidence="1 4">Belongs to the UDP-glycosyltransferase family.</text>
</comment>
<sequence>MNKINISLILLFQLNIVLCARILVVLPGPGYSQYMLAKPLVKALLQRGHYITVISGFQTDNHENLKQIKLKLEDVIPMSPDEFFSVQDMSIFSIITMFQDMATDLTENLLVNPEVQQLLKGKEKFDMVIVETLYNEAHLAFANHFNAHLVLFNSMGINEWTSDLVGNPILPSYFPHSSIGYSTYMSFKERFRNSIAMWFDLFHKHYFQYPIQQQLVDKYFPEKLNLDQIIHNASLLLTCSHVSTGEAQPLTTSVVEVGGLHIVNKTIPEKILSYLDSATEGVIFFSLGSNVQSTSLPKQLILDIIKTFGTLKQKVLWKFENESYKDIPENVMISKWFPQSDILSHPNTILFITHCGLGSTTETIYHGVPVLGIPVFADQAMNMRRLKQFGMGLEVPLKNLSAQSLKYFIQEIINNPVYAQNAKKRSRITRDRPMKPLDLAVYWVEYVLKHEGAHHLKNSLLNLNWFQLYSLDVISVIILLLITFIHLPAFLIKKIRKRNIKKKLD</sequence>
<proteinExistence type="inferred from homology"/>
<evidence type="ECO:0000313" key="7">
    <source>
        <dbReference type="Proteomes" id="UP001566132"/>
    </source>
</evidence>
<keyword evidence="7" id="KW-1185">Reference proteome</keyword>
<dbReference type="PROSITE" id="PS00375">
    <property type="entry name" value="UDPGT"/>
    <property type="match status" value="1"/>
</dbReference>
<evidence type="ECO:0000256" key="4">
    <source>
        <dbReference type="RuleBase" id="RU003718"/>
    </source>
</evidence>
<evidence type="ECO:0000256" key="1">
    <source>
        <dbReference type="ARBA" id="ARBA00009995"/>
    </source>
</evidence>
<dbReference type="CDD" id="cd03784">
    <property type="entry name" value="GT1_Gtf-like"/>
    <property type="match status" value="1"/>
</dbReference>
<dbReference type="InterPro" id="IPR035595">
    <property type="entry name" value="UDP_glycos_trans_CS"/>
</dbReference>
<dbReference type="SUPFAM" id="SSF53756">
    <property type="entry name" value="UDP-Glycosyltransferase/glycogen phosphorylase"/>
    <property type="match status" value="1"/>
</dbReference>
<gene>
    <name evidence="6" type="ORF">ABEB36_003067</name>
</gene>
<dbReference type="FunFam" id="3.40.50.2000:FF:000050">
    <property type="entry name" value="UDP-glucuronosyltransferase"/>
    <property type="match status" value="1"/>
</dbReference>
<evidence type="ECO:0000256" key="3">
    <source>
        <dbReference type="ARBA" id="ARBA00022679"/>
    </source>
</evidence>
<dbReference type="Proteomes" id="UP001566132">
    <property type="component" value="Unassembled WGS sequence"/>
</dbReference>
<feature type="signal peptide" evidence="5">
    <location>
        <begin position="1"/>
        <end position="19"/>
    </location>
</feature>
<dbReference type="EMBL" id="JBDJPC010000002">
    <property type="protein sequence ID" value="KAL1513692.1"/>
    <property type="molecule type" value="Genomic_DNA"/>
</dbReference>
<keyword evidence="5" id="KW-0472">Membrane</keyword>
<comment type="subcellular location">
    <subcellularLocation>
        <location evidence="5">Membrane</location>
        <topology evidence="5">Single-pass membrane protein</topology>
    </subcellularLocation>
</comment>
<keyword evidence="3 4" id="KW-0808">Transferase</keyword>
<dbReference type="InterPro" id="IPR002213">
    <property type="entry name" value="UDP_glucos_trans"/>
</dbReference>
<accession>A0ABD1F7X6</accession>
<evidence type="ECO:0000256" key="2">
    <source>
        <dbReference type="ARBA" id="ARBA00022676"/>
    </source>
</evidence>
<dbReference type="Gene3D" id="3.40.50.2000">
    <property type="entry name" value="Glycogen Phosphorylase B"/>
    <property type="match status" value="2"/>
</dbReference>
<dbReference type="PANTHER" id="PTHR48043">
    <property type="entry name" value="EG:EG0003.4 PROTEIN-RELATED"/>
    <property type="match status" value="1"/>
</dbReference>
<dbReference type="Pfam" id="PF00201">
    <property type="entry name" value="UDPGT"/>
    <property type="match status" value="1"/>
</dbReference>
<evidence type="ECO:0000313" key="6">
    <source>
        <dbReference type="EMBL" id="KAL1513692.1"/>
    </source>
</evidence>
<name>A0ABD1F7X6_HYPHA</name>
<keyword evidence="2 4" id="KW-0328">Glycosyltransferase</keyword>
<dbReference type="EC" id="2.4.1.17" evidence="5"/>
<organism evidence="6 7">
    <name type="scientific">Hypothenemus hampei</name>
    <name type="common">Coffee berry borer</name>
    <dbReference type="NCBI Taxonomy" id="57062"/>
    <lineage>
        <taxon>Eukaryota</taxon>
        <taxon>Metazoa</taxon>
        <taxon>Ecdysozoa</taxon>
        <taxon>Arthropoda</taxon>
        <taxon>Hexapoda</taxon>
        <taxon>Insecta</taxon>
        <taxon>Pterygota</taxon>
        <taxon>Neoptera</taxon>
        <taxon>Endopterygota</taxon>
        <taxon>Coleoptera</taxon>
        <taxon>Polyphaga</taxon>
        <taxon>Cucujiformia</taxon>
        <taxon>Curculionidae</taxon>
        <taxon>Scolytinae</taxon>
        <taxon>Hypothenemus</taxon>
    </lineage>
</organism>
<dbReference type="GO" id="GO:0016020">
    <property type="term" value="C:membrane"/>
    <property type="evidence" value="ECO:0007669"/>
    <property type="project" value="UniProtKB-SubCell"/>
</dbReference>
<dbReference type="PANTHER" id="PTHR48043:SF159">
    <property type="entry name" value="EG:EG0003.4 PROTEIN-RELATED"/>
    <property type="match status" value="1"/>
</dbReference>
<keyword evidence="5" id="KW-0732">Signal</keyword>
<keyword evidence="5" id="KW-0812">Transmembrane</keyword>
<dbReference type="GO" id="GO:0015020">
    <property type="term" value="F:glucuronosyltransferase activity"/>
    <property type="evidence" value="ECO:0007669"/>
    <property type="project" value="UniProtKB-EC"/>
</dbReference>
<feature type="chain" id="PRO_5044525302" description="UDP-glucuronosyltransferase" evidence="5">
    <location>
        <begin position="20"/>
        <end position="505"/>
    </location>
</feature>
<dbReference type="InterPro" id="IPR050271">
    <property type="entry name" value="UDP-glycosyltransferase"/>
</dbReference>
<comment type="caution">
    <text evidence="6">The sequence shown here is derived from an EMBL/GenBank/DDBJ whole genome shotgun (WGS) entry which is preliminary data.</text>
</comment>
<evidence type="ECO:0000256" key="5">
    <source>
        <dbReference type="RuleBase" id="RU362059"/>
    </source>
</evidence>
<dbReference type="AlphaFoldDB" id="A0ABD1F7X6"/>
<comment type="catalytic activity">
    <reaction evidence="5">
        <text>glucuronate acceptor + UDP-alpha-D-glucuronate = acceptor beta-D-glucuronoside + UDP + H(+)</text>
        <dbReference type="Rhea" id="RHEA:21032"/>
        <dbReference type="ChEBI" id="CHEBI:15378"/>
        <dbReference type="ChEBI" id="CHEBI:58052"/>
        <dbReference type="ChEBI" id="CHEBI:58223"/>
        <dbReference type="ChEBI" id="CHEBI:132367"/>
        <dbReference type="ChEBI" id="CHEBI:132368"/>
        <dbReference type="EC" id="2.4.1.17"/>
    </reaction>
</comment>
<keyword evidence="5" id="KW-1133">Transmembrane helix</keyword>
<protein>
    <recommendedName>
        <fullName evidence="5">UDP-glucuronosyltransferase</fullName>
        <ecNumber evidence="5">2.4.1.17</ecNumber>
    </recommendedName>
</protein>
<reference evidence="6 7" key="1">
    <citation type="submission" date="2024-05" db="EMBL/GenBank/DDBJ databases">
        <title>Genetic variation in Jamaican populations of the coffee berry borer (Hypothenemus hampei).</title>
        <authorList>
            <person name="Errbii M."/>
            <person name="Myrie A."/>
        </authorList>
    </citation>
    <scope>NUCLEOTIDE SEQUENCE [LARGE SCALE GENOMIC DNA]</scope>
    <source>
        <strain evidence="6">JA-Hopewell-2020-01-JO</strain>
        <tissue evidence="6">Whole body</tissue>
    </source>
</reference>